<feature type="region of interest" description="Disordered" evidence="1">
    <location>
        <begin position="68"/>
        <end position="98"/>
    </location>
</feature>
<dbReference type="EMBL" id="JAACFV010000058">
    <property type="protein sequence ID" value="KAF7508136.1"/>
    <property type="molecule type" value="Genomic_DNA"/>
</dbReference>
<sequence>MPSKKTPAKSKATRTQVPSSKRSKQEGAPPRQETRPRRSCKTCSMPAGNSAQRALPLVISSSQEQYLKEAQIPPWQGDNSTERTKPPRRYLDNAPNPNPTPKQLITYLLFPFSIPLAQPAYELTFSSTNKSSKTYSHTPPTNSPPSNTSTWPPSSQTPYPIGSASEALHPPQPALLTHLSRFHPSVGENRVWEALEAARTYVSIEDCCLHLQDGKNAQRDDEDKWAEEFERLRALGEGVEWDCQGH</sequence>
<proteinExistence type="predicted"/>
<feature type="region of interest" description="Disordered" evidence="1">
    <location>
        <begin position="1"/>
        <end position="56"/>
    </location>
</feature>
<keyword evidence="3" id="KW-1185">Reference proteome</keyword>
<dbReference type="AlphaFoldDB" id="A0A8H7E627"/>
<feature type="compositionally biased region" description="Low complexity" evidence="1">
    <location>
        <begin position="134"/>
        <end position="160"/>
    </location>
</feature>
<feature type="region of interest" description="Disordered" evidence="1">
    <location>
        <begin position="129"/>
        <end position="169"/>
    </location>
</feature>
<reference evidence="2" key="1">
    <citation type="submission" date="2020-02" db="EMBL/GenBank/DDBJ databases">
        <authorList>
            <person name="Palmer J.M."/>
        </authorList>
    </citation>
    <scope>NUCLEOTIDE SEQUENCE</scope>
    <source>
        <strain evidence="2">EPUS1.4</strain>
        <tissue evidence="2">Thallus</tissue>
    </source>
</reference>
<feature type="compositionally biased region" description="Basic residues" evidence="1">
    <location>
        <begin position="1"/>
        <end position="12"/>
    </location>
</feature>
<evidence type="ECO:0000313" key="3">
    <source>
        <dbReference type="Proteomes" id="UP000606974"/>
    </source>
</evidence>
<name>A0A8H7E627_9EURO</name>
<gene>
    <name evidence="2" type="ORF">GJ744_009577</name>
</gene>
<evidence type="ECO:0000256" key="1">
    <source>
        <dbReference type="SAM" id="MobiDB-lite"/>
    </source>
</evidence>
<feature type="compositionally biased region" description="Basic and acidic residues" evidence="1">
    <location>
        <begin position="80"/>
        <end position="91"/>
    </location>
</feature>
<dbReference type="Proteomes" id="UP000606974">
    <property type="component" value="Unassembled WGS sequence"/>
</dbReference>
<comment type="caution">
    <text evidence="2">The sequence shown here is derived from an EMBL/GenBank/DDBJ whole genome shotgun (WGS) entry which is preliminary data.</text>
</comment>
<evidence type="ECO:0000313" key="2">
    <source>
        <dbReference type="EMBL" id="KAF7508136.1"/>
    </source>
</evidence>
<accession>A0A8H7E627</accession>
<organism evidence="2 3">
    <name type="scientific">Endocarpon pusillum</name>
    <dbReference type="NCBI Taxonomy" id="364733"/>
    <lineage>
        <taxon>Eukaryota</taxon>
        <taxon>Fungi</taxon>
        <taxon>Dikarya</taxon>
        <taxon>Ascomycota</taxon>
        <taxon>Pezizomycotina</taxon>
        <taxon>Eurotiomycetes</taxon>
        <taxon>Chaetothyriomycetidae</taxon>
        <taxon>Verrucariales</taxon>
        <taxon>Verrucariaceae</taxon>
        <taxon>Endocarpon</taxon>
    </lineage>
</organism>
<protein>
    <submittedName>
        <fullName evidence="2">Uncharacterized protein</fullName>
    </submittedName>
</protein>